<sequence>MAKNIFRDFEVKKLSGDMVLTLEKTFEPKTTTEVVEAAPVPEGPTLEDLKNEAEEFKRQWELEKEQLIADAHREADEIIENAKKDRF</sequence>
<dbReference type="AlphaFoldDB" id="C8PS12"/>
<organism evidence="1 2">
    <name type="scientific">Treponema vincentii ATCC 35580</name>
    <dbReference type="NCBI Taxonomy" id="596324"/>
    <lineage>
        <taxon>Bacteria</taxon>
        <taxon>Pseudomonadati</taxon>
        <taxon>Spirochaetota</taxon>
        <taxon>Spirochaetia</taxon>
        <taxon>Spirochaetales</taxon>
        <taxon>Treponemataceae</taxon>
        <taxon>Treponema</taxon>
    </lineage>
</organism>
<keyword evidence="1" id="KW-0966">Cell projection</keyword>
<keyword evidence="1" id="KW-0282">Flagellum</keyword>
<name>C8PS12_9SPIR</name>
<dbReference type="eggNOG" id="COG1317">
    <property type="taxonomic scope" value="Bacteria"/>
</dbReference>
<dbReference type="EMBL" id="ACYH01000049">
    <property type="protein sequence ID" value="EEV19682.1"/>
    <property type="molecule type" value="Genomic_DNA"/>
</dbReference>
<comment type="caution">
    <text evidence="1">The sequence shown here is derived from an EMBL/GenBank/DDBJ whole genome shotgun (WGS) entry which is preliminary data.</text>
</comment>
<evidence type="ECO:0000313" key="2">
    <source>
        <dbReference type="Proteomes" id="UP000004509"/>
    </source>
</evidence>
<protein>
    <submittedName>
        <fullName evidence="1">Putative flagellar assembly protein H</fullName>
    </submittedName>
</protein>
<evidence type="ECO:0000313" key="1">
    <source>
        <dbReference type="EMBL" id="EEV19682.1"/>
    </source>
</evidence>
<dbReference type="Proteomes" id="UP000004509">
    <property type="component" value="Unassembled WGS sequence"/>
</dbReference>
<accession>C8PS12</accession>
<gene>
    <name evidence="1" type="ORF">TREVI0001_1176</name>
</gene>
<dbReference type="STRING" id="596324.TREVI0001_1176"/>
<keyword evidence="1" id="KW-0969">Cilium</keyword>
<reference evidence="1 2" key="1">
    <citation type="submission" date="2009-07" db="EMBL/GenBank/DDBJ databases">
        <authorList>
            <person name="Madupu R."/>
            <person name="Sebastian Y."/>
            <person name="Durkin A.S."/>
            <person name="Torralba M."/>
            <person name="Methe B."/>
            <person name="Sutton G.G."/>
            <person name="Strausberg R.L."/>
            <person name="Nelson K.E."/>
        </authorList>
    </citation>
    <scope>NUCLEOTIDE SEQUENCE [LARGE SCALE GENOMIC DNA]</scope>
    <source>
        <strain evidence="1 2">ATCC 35580</strain>
    </source>
</reference>
<proteinExistence type="predicted"/>